<dbReference type="AlphaFoldDB" id="A0AAV1E777"/>
<dbReference type="PANTHER" id="PTHR33116:SF84">
    <property type="entry name" value="RNA-DIRECTED DNA POLYMERASE"/>
    <property type="match status" value="1"/>
</dbReference>
<protein>
    <submittedName>
        <fullName evidence="2">OLC1v1016026C1</fullName>
    </submittedName>
</protein>
<proteinExistence type="predicted"/>
<gene>
    <name evidence="2" type="ORF">OLC1_LOCUS21759</name>
</gene>
<accession>A0AAV1E777</accession>
<keyword evidence="3" id="KW-1185">Reference proteome</keyword>
<evidence type="ECO:0000313" key="3">
    <source>
        <dbReference type="Proteomes" id="UP001161247"/>
    </source>
</evidence>
<name>A0AAV1E777_OLDCO</name>
<dbReference type="Pfam" id="PF13966">
    <property type="entry name" value="zf-RVT"/>
    <property type="match status" value="1"/>
</dbReference>
<sequence>MWGKNDNGKCWALVALDGICCRKTECGLNLKEPRQWNIPLLGKQLWDLENKRESLWTKWMHEYYFKGKSIWDYKVHHDCRWHFKRLMKIRDKLKGGVQNRQWQANAGKSYTARSGYIWLRGVKEKYSPARIIWSKFSLPKHSFISCLAWKNRLLAAQRLEKMNLVVTDNSCALCQKAVDSKQHLFFRCEYAQQLINEMKAWLGIRKDIKKLRVHDLLAVWISKKPVRHQVLYASLNAVIYSIWRERNAIRVERRHRIRRQKLKL</sequence>
<dbReference type="InterPro" id="IPR026960">
    <property type="entry name" value="RVT-Znf"/>
</dbReference>
<evidence type="ECO:0000313" key="2">
    <source>
        <dbReference type="EMBL" id="CAI9115188.1"/>
    </source>
</evidence>
<reference evidence="2" key="1">
    <citation type="submission" date="2023-03" db="EMBL/GenBank/DDBJ databases">
        <authorList>
            <person name="Julca I."/>
        </authorList>
    </citation>
    <scope>NUCLEOTIDE SEQUENCE</scope>
</reference>
<organism evidence="2 3">
    <name type="scientific">Oldenlandia corymbosa var. corymbosa</name>
    <dbReference type="NCBI Taxonomy" id="529605"/>
    <lineage>
        <taxon>Eukaryota</taxon>
        <taxon>Viridiplantae</taxon>
        <taxon>Streptophyta</taxon>
        <taxon>Embryophyta</taxon>
        <taxon>Tracheophyta</taxon>
        <taxon>Spermatophyta</taxon>
        <taxon>Magnoliopsida</taxon>
        <taxon>eudicotyledons</taxon>
        <taxon>Gunneridae</taxon>
        <taxon>Pentapetalae</taxon>
        <taxon>asterids</taxon>
        <taxon>lamiids</taxon>
        <taxon>Gentianales</taxon>
        <taxon>Rubiaceae</taxon>
        <taxon>Rubioideae</taxon>
        <taxon>Spermacoceae</taxon>
        <taxon>Hedyotis-Oldenlandia complex</taxon>
        <taxon>Oldenlandia</taxon>
    </lineage>
</organism>
<dbReference type="PANTHER" id="PTHR33116">
    <property type="entry name" value="REVERSE TRANSCRIPTASE ZINC-BINDING DOMAIN-CONTAINING PROTEIN-RELATED-RELATED"/>
    <property type="match status" value="1"/>
</dbReference>
<evidence type="ECO:0000259" key="1">
    <source>
        <dbReference type="Pfam" id="PF13966"/>
    </source>
</evidence>
<feature type="domain" description="Reverse transcriptase zinc-binding" evidence="1">
    <location>
        <begin position="110"/>
        <end position="194"/>
    </location>
</feature>
<dbReference type="Proteomes" id="UP001161247">
    <property type="component" value="Chromosome 8"/>
</dbReference>
<dbReference type="EMBL" id="OX459125">
    <property type="protein sequence ID" value="CAI9115188.1"/>
    <property type="molecule type" value="Genomic_DNA"/>
</dbReference>